<dbReference type="CDD" id="cd00051">
    <property type="entry name" value="EFh"/>
    <property type="match status" value="2"/>
</dbReference>
<organism evidence="6 7">
    <name type="scientific">Adineta steineri</name>
    <dbReference type="NCBI Taxonomy" id="433720"/>
    <lineage>
        <taxon>Eukaryota</taxon>
        <taxon>Metazoa</taxon>
        <taxon>Spiralia</taxon>
        <taxon>Gnathifera</taxon>
        <taxon>Rotifera</taxon>
        <taxon>Eurotatoria</taxon>
        <taxon>Bdelloidea</taxon>
        <taxon>Adinetida</taxon>
        <taxon>Adinetidae</taxon>
        <taxon>Adineta</taxon>
    </lineage>
</organism>
<dbReference type="Pfam" id="PF13499">
    <property type="entry name" value="EF-hand_7"/>
    <property type="match status" value="1"/>
</dbReference>
<keyword evidence="2" id="KW-0677">Repeat</keyword>
<dbReference type="Pfam" id="PF13202">
    <property type="entry name" value="EF-hand_5"/>
    <property type="match status" value="1"/>
</dbReference>
<dbReference type="PROSITE" id="PS50222">
    <property type="entry name" value="EF_HAND_2"/>
    <property type="match status" value="2"/>
</dbReference>
<dbReference type="Proteomes" id="UP000663860">
    <property type="component" value="Unassembled WGS sequence"/>
</dbReference>
<name>A0A814RVT8_9BILA</name>
<proteinExistence type="predicted"/>
<dbReference type="GO" id="GO:0005509">
    <property type="term" value="F:calcium ion binding"/>
    <property type="evidence" value="ECO:0007669"/>
    <property type="project" value="InterPro"/>
</dbReference>
<dbReference type="EMBL" id="CAJNOE010000308">
    <property type="protein sequence ID" value="CAF1137155.1"/>
    <property type="molecule type" value="Genomic_DNA"/>
</dbReference>
<evidence type="ECO:0000256" key="2">
    <source>
        <dbReference type="ARBA" id="ARBA00022737"/>
    </source>
</evidence>
<dbReference type="PANTHER" id="PTHR23055:SF69">
    <property type="entry name" value="NEURONAL CALCIUM SENSOR 2"/>
    <property type="match status" value="1"/>
</dbReference>
<gene>
    <name evidence="6" type="ORF">IZO911_LOCUS25014</name>
</gene>
<dbReference type="SMART" id="SM00054">
    <property type="entry name" value="EFh"/>
    <property type="match status" value="3"/>
</dbReference>
<reference evidence="6" key="1">
    <citation type="submission" date="2021-02" db="EMBL/GenBank/DDBJ databases">
        <authorList>
            <person name="Nowell W R."/>
        </authorList>
    </citation>
    <scope>NUCLEOTIDE SEQUENCE</scope>
</reference>
<feature type="region of interest" description="Disordered" evidence="4">
    <location>
        <begin position="186"/>
        <end position="210"/>
    </location>
</feature>
<accession>A0A814RVT8</accession>
<evidence type="ECO:0000313" key="7">
    <source>
        <dbReference type="Proteomes" id="UP000663860"/>
    </source>
</evidence>
<feature type="domain" description="EF-hand" evidence="5">
    <location>
        <begin position="67"/>
        <end position="102"/>
    </location>
</feature>
<keyword evidence="3" id="KW-0106">Calcium</keyword>
<dbReference type="Gene3D" id="1.10.238.10">
    <property type="entry name" value="EF-hand"/>
    <property type="match status" value="1"/>
</dbReference>
<dbReference type="PANTHER" id="PTHR23055">
    <property type="entry name" value="CALCIUM BINDING PROTEINS"/>
    <property type="match status" value="1"/>
</dbReference>
<dbReference type="InterPro" id="IPR018247">
    <property type="entry name" value="EF_Hand_1_Ca_BS"/>
</dbReference>
<dbReference type="InterPro" id="IPR011992">
    <property type="entry name" value="EF-hand-dom_pair"/>
</dbReference>
<evidence type="ECO:0000313" key="6">
    <source>
        <dbReference type="EMBL" id="CAF1137155.1"/>
    </source>
</evidence>
<evidence type="ECO:0000256" key="1">
    <source>
        <dbReference type="ARBA" id="ARBA00022723"/>
    </source>
</evidence>
<dbReference type="PROSITE" id="PS00018">
    <property type="entry name" value="EF_HAND_1"/>
    <property type="match status" value="3"/>
</dbReference>
<feature type="compositionally biased region" description="Low complexity" evidence="4">
    <location>
        <begin position="199"/>
        <end position="210"/>
    </location>
</feature>
<dbReference type="AlphaFoldDB" id="A0A814RVT8"/>
<evidence type="ECO:0000259" key="5">
    <source>
        <dbReference type="PROSITE" id="PS50222"/>
    </source>
</evidence>
<dbReference type="InterPro" id="IPR002048">
    <property type="entry name" value="EF_hand_dom"/>
</dbReference>
<dbReference type="InterPro" id="IPR028846">
    <property type="entry name" value="Recoverin"/>
</dbReference>
<comment type="caution">
    <text evidence="6">The sequence shown here is derived from an EMBL/GenBank/DDBJ whole genome shotgun (WGS) entry which is preliminary data.</text>
</comment>
<dbReference type="PRINTS" id="PR00450">
    <property type="entry name" value="RECOVERIN"/>
</dbReference>
<evidence type="ECO:0000256" key="4">
    <source>
        <dbReference type="SAM" id="MobiDB-lite"/>
    </source>
</evidence>
<evidence type="ECO:0000256" key="3">
    <source>
        <dbReference type="ARBA" id="ARBA00022837"/>
    </source>
</evidence>
<sequence>MGCTSSKKSKIYIGLTAEQIALLKEKTKFTEKEIREWHSGFLKDCPNGKLHKSQLISVYKQFYPQGNVKPFCKYVFAAVDTNNDGKIDFVEYLLQIAALTQRDLNKRLAAAFDIYDISRDGEIDHKELSTLISALYDLVGEHDRKGNRAPKKRATDIIAKLDMSGDKKLNKQEFIAGIITNQSTRSFTRSLSRPKPRSSLRLQSRSLSNRRLNTRSIPQLKTNKMTDQTLLAKSRKARLDDLPNFSGHPSEDVERFLKTIKSITKATDESENQEILEIVRGNG</sequence>
<keyword evidence="1" id="KW-0479">Metal-binding</keyword>
<dbReference type="SUPFAM" id="SSF47473">
    <property type="entry name" value="EF-hand"/>
    <property type="match status" value="1"/>
</dbReference>
<protein>
    <recommendedName>
        <fullName evidence="5">EF-hand domain-containing protein</fullName>
    </recommendedName>
</protein>
<feature type="domain" description="EF-hand" evidence="5">
    <location>
        <begin position="103"/>
        <end position="138"/>
    </location>
</feature>